<evidence type="ECO:0008006" key="3">
    <source>
        <dbReference type="Google" id="ProtNLM"/>
    </source>
</evidence>
<proteinExistence type="predicted"/>
<dbReference type="EMBL" id="LRBV02000001">
    <property type="status" value="NOT_ANNOTATED_CDS"/>
    <property type="molecule type" value="Genomic_DNA"/>
</dbReference>
<name>A0A7N2KQK6_QUELO</name>
<dbReference type="GO" id="GO:0003676">
    <property type="term" value="F:nucleic acid binding"/>
    <property type="evidence" value="ECO:0007669"/>
    <property type="project" value="InterPro"/>
</dbReference>
<protein>
    <recommendedName>
        <fullName evidence="3">Transposase</fullName>
    </recommendedName>
</protein>
<dbReference type="PANTHER" id="PTHR47169">
    <property type="entry name" value="OS01G0541250 PROTEIN"/>
    <property type="match status" value="1"/>
</dbReference>
<evidence type="ECO:0000313" key="1">
    <source>
        <dbReference type="EnsemblPlants" id="QL01p049124:mrna"/>
    </source>
</evidence>
<evidence type="ECO:0000313" key="2">
    <source>
        <dbReference type="Proteomes" id="UP000594261"/>
    </source>
</evidence>
<keyword evidence="2" id="KW-1185">Reference proteome</keyword>
<dbReference type="InterPro" id="IPR036397">
    <property type="entry name" value="RNaseH_sf"/>
</dbReference>
<reference evidence="1" key="2">
    <citation type="submission" date="2021-01" db="UniProtKB">
        <authorList>
            <consortium name="EnsemblPlants"/>
        </authorList>
    </citation>
    <scope>IDENTIFICATION</scope>
</reference>
<sequence>MSHIATRVSASPKTIRRIWQQGKASQLENFVADVNCKFPKRVGRKRIQIDFNEVSKIPFRRRTNIRSMVAAMNVAKSTLHRLCFNYVRIDEKQFYMSKELEKYYLLPQEHEPLHTCKSKRFITKVKVLAAVARPRFDSSRNQEFDGKIGIFPFIFKEPTKHTSKNHVAGTVETKPVSSVTKDVIRSCIIEKVLPTIRAKWPHDTKDVIFIQQDNAKPHIDPNDPEFLEVASSDGFNINLSCQLPNSPDMNVLDLVFFRAIQSLQHQKAPSTVDDLVNVIEKAFHDLPS</sequence>
<dbReference type="OMA" id="PHIDPND"/>
<dbReference type="InParanoid" id="A0A7N2KQK6"/>
<dbReference type="Gramene" id="QL01p049124:mrna">
    <property type="protein sequence ID" value="QL01p049124:mrna"/>
    <property type="gene ID" value="QL01p049124"/>
</dbReference>
<reference evidence="1 2" key="1">
    <citation type="journal article" date="2016" name="G3 (Bethesda)">
        <title>First Draft Assembly and Annotation of the Genome of a California Endemic Oak Quercus lobata Nee (Fagaceae).</title>
        <authorList>
            <person name="Sork V.L."/>
            <person name="Fitz-Gibbon S.T."/>
            <person name="Puiu D."/>
            <person name="Crepeau M."/>
            <person name="Gugger P.F."/>
            <person name="Sherman R."/>
            <person name="Stevens K."/>
            <person name="Langley C.H."/>
            <person name="Pellegrini M."/>
            <person name="Salzberg S.L."/>
        </authorList>
    </citation>
    <scope>NUCLEOTIDE SEQUENCE [LARGE SCALE GENOMIC DNA]</scope>
    <source>
        <strain evidence="1 2">cv. SW786</strain>
    </source>
</reference>
<dbReference type="PANTHER" id="PTHR47169:SF2">
    <property type="entry name" value="OS01G0541250 PROTEIN"/>
    <property type="match status" value="1"/>
</dbReference>
<organism evidence="1 2">
    <name type="scientific">Quercus lobata</name>
    <name type="common">Valley oak</name>
    <dbReference type="NCBI Taxonomy" id="97700"/>
    <lineage>
        <taxon>Eukaryota</taxon>
        <taxon>Viridiplantae</taxon>
        <taxon>Streptophyta</taxon>
        <taxon>Embryophyta</taxon>
        <taxon>Tracheophyta</taxon>
        <taxon>Spermatophyta</taxon>
        <taxon>Magnoliopsida</taxon>
        <taxon>eudicotyledons</taxon>
        <taxon>Gunneridae</taxon>
        <taxon>Pentapetalae</taxon>
        <taxon>rosids</taxon>
        <taxon>fabids</taxon>
        <taxon>Fagales</taxon>
        <taxon>Fagaceae</taxon>
        <taxon>Quercus</taxon>
    </lineage>
</organism>
<dbReference type="Proteomes" id="UP000594261">
    <property type="component" value="Chromosome 1"/>
</dbReference>
<dbReference type="Gene3D" id="3.30.420.10">
    <property type="entry name" value="Ribonuclease H-like superfamily/Ribonuclease H"/>
    <property type="match status" value="1"/>
</dbReference>
<dbReference type="AlphaFoldDB" id="A0A7N2KQK6"/>
<accession>A0A7N2KQK6</accession>
<dbReference type="EnsemblPlants" id="QL01p049124:mrna">
    <property type="protein sequence ID" value="QL01p049124:mrna"/>
    <property type="gene ID" value="QL01p049124"/>
</dbReference>